<gene>
    <name evidence="2" type="ORF">EUTSA_v10026886mg</name>
</gene>
<dbReference type="Gene3D" id="2.120.10.80">
    <property type="entry name" value="Kelch-type beta propeller"/>
    <property type="match status" value="1"/>
</dbReference>
<dbReference type="InterPro" id="IPR006652">
    <property type="entry name" value="Kelch_1"/>
</dbReference>
<reference evidence="2 3" key="1">
    <citation type="journal article" date="2013" name="Front. Plant Sci.">
        <title>The Reference Genome of the Halophytic Plant Eutrema salsugineum.</title>
        <authorList>
            <person name="Yang R."/>
            <person name="Jarvis D.E."/>
            <person name="Chen H."/>
            <person name="Beilstein M.A."/>
            <person name="Grimwood J."/>
            <person name="Jenkins J."/>
            <person name="Shu S."/>
            <person name="Prochnik S."/>
            <person name="Xin M."/>
            <person name="Ma C."/>
            <person name="Schmutz J."/>
            <person name="Wing R.A."/>
            <person name="Mitchell-Olds T."/>
            <person name="Schumaker K.S."/>
            <person name="Wang X."/>
        </authorList>
    </citation>
    <scope>NUCLEOTIDE SEQUENCE [LARGE SCALE GENOMIC DNA]</scope>
</reference>
<dbReference type="eggNOG" id="KOG1072">
    <property type="taxonomic scope" value="Eukaryota"/>
</dbReference>
<dbReference type="Pfam" id="PF25210">
    <property type="entry name" value="Kelch_FKB95"/>
    <property type="match status" value="1"/>
</dbReference>
<keyword evidence="3" id="KW-1185">Reference proteome</keyword>
<dbReference type="OMA" id="ELMTINC"/>
<evidence type="ECO:0000259" key="1">
    <source>
        <dbReference type="PROSITE" id="PS50181"/>
    </source>
</evidence>
<dbReference type="Gramene" id="ESQ53600">
    <property type="protein sequence ID" value="ESQ53600"/>
    <property type="gene ID" value="EUTSA_v10026886mg"/>
</dbReference>
<protein>
    <recommendedName>
        <fullName evidence="1">F-box domain-containing protein</fullName>
    </recommendedName>
</protein>
<dbReference type="OrthoDB" id="45365at2759"/>
<evidence type="ECO:0000313" key="3">
    <source>
        <dbReference type="Proteomes" id="UP000030689"/>
    </source>
</evidence>
<organism evidence="2 3">
    <name type="scientific">Eutrema salsugineum</name>
    <name type="common">Saltwater cress</name>
    <name type="synonym">Sisymbrium salsugineum</name>
    <dbReference type="NCBI Taxonomy" id="72664"/>
    <lineage>
        <taxon>Eukaryota</taxon>
        <taxon>Viridiplantae</taxon>
        <taxon>Streptophyta</taxon>
        <taxon>Embryophyta</taxon>
        <taxon>Tracheophyta</taxon>
        <taxon>Spermatophyta</taxon>
        <taxon>Magnoliopsida</taxon>
        <taxon>eudicotyledons</taxon>
        <taxon>Gunneridae</taxon>
        <taxon>Pentapetalae</taxon>
        <taxon>rosids</taxon>
        <taxon>malvids</taxon>
        <taxon>Brassicales</taxon>
        <taxon>Brassicaceae</taxon>
        <taxon>Eutremeae</taxon>
        <taxon>Eutrema</taxon>
    </lineage>
</organism>
<dbReference type="InterPro" id="IPR001810">
    <property type="entry name" value="F-box_dom"/>
</dbReference>
<dbReference type="Proteomes" id="UP000030689">
    <property type="component" value="Unassembled WGS sequence"/>
</dbReference>
<name>V4LSN1_EUTSA</name>
<dbReference type="PANTHER" id="PTHR24414:SF161">
    <property type="entry name" value="F-BOX DOMAIN-CONTAINING PROTEIN"/>
    <property type="match status" value="1"/>
</dbReference>
<dbReference type="SUPFAM" id="SSF117281">
    <property type="entry name" value="Kelch motif"/>
    <property type="match status" value="1"/>
</dbReference>
<dbReference type="InterPro" id="IPR036047">
    <property type="entry name" value="F-box-like_dom_sf"/>
</dbReference>
<dbReference type="SMART" id="SM00612">
    <property type="entry name" value="Kelch"/>
    <property type="match status" value="2"/>
</dbReference>
<dbReference type="SUPFAM" id="SSF81383">
    <property type="entry name" value="F-box domain"/>
    <property type="match status" value="1"/>
</dbReference>
<dbReference type="InterPro" id="IPR015915">
    <property type="entry name" value="Kelch-typ_b-propeller"/>
</dbReference>
<sequence>METTKMTNTDEAPPLFHPLSSSPSFSSLPDEIVVSCLARIPRSHYRSLLLVSKSFYYLLSSPEMYSARSQIGATVPCLYVCLWLPKPKSQRSWFTLMNPAEGESSLAPVRFSSSYAPVGLDSTTVTVGFEIYKIGGTVANKLTIAVRVLDCRNHTWRRAPALLVARKGAKSCFLDGKIYVIGGCRKRKRSMIWGEVLDIKTQTWKPLSSPSDNNGLDPSDHEVVVLGGRLYVITKHDKYAYDPKEGRWLLEMGFAGLEEPIISRPFCVIENVVFAAHGGKYKWYDSRPGMWSVVKNLDILYAKHPRKNRTIQLVNYSGKLVILLHEELMTINCWGQIRTQYMRIWCAVIRLEKRLSSSGSEEIWGELECCNVVVPTVPKYKLLSCLSVSV</sequence>
<dbReference type="InterPro" id="IPR050354">
    <property type="entry name" value="F-box/kelch-repeat_ARATH"/>
</dbReference>
<dbReference type="KEGG" id="eus:EUTSA_v10026886mg"/>
<dbReference type="Pfam" id="PF00646">
    <property type="entry name" value="F-box"/>
    <property type="match status" value="1"/>
</dbReference>
<proteinExistence type="predicted"/>
<dbReference type="CDD" id="cd22152">
    <property type="entry name" value="F-box_AtAFR-like"/>
    <property type="match status" value="1"/>
</dbReference>
<dbReference type="PANTHER" id="PTHR24414">
    <property type="entry name" value="F-BOX/KELCH-REPEAT PROTEIN SKIP4"/>
    <property type="match status" value="1"/>
</dbReference>
<dbReference type="AlphaFoldDB" id="V4LSN1"/>
<accession>V4LSN1</accession>
<evidence type="ECO:0000313" key="2">
    <source>
        <dbReference type="EMBL" id="ESQ53600.1"/>
    </source>
</evidence>
<dbReference type="EMBL" id="KI517384">
    <property type="protein sequence ID" value="ESQ53600.1"/>
    <property type="molecule type" value="Genomic_DNA"/>
</dbReference>
<feature type="domain" description="F-box" evidence="1">
    <location>
        <begin position="22"/>
        <end position="68"/>
    </location>
</feature>
<dbReference type="InterPro" id="IPR057499">
    <property type="entry name" value="Kelch_FKB95"/>
</dbReference>
<dbReference type="PROSITE" id="PS50181">
    <property type="entry name" value="FBOX"/>
    <property type="match status" value="1"/>
</dbReference>